<gene>
    <name evidence="2" type="ORF">LTRI10_LOCUS7429</name>
</gene>
<dbReference type="Gene3D" id="3.40.50.2000">
    <property type="entry name" value="Glycogen Phosphorylase B"/>
    <property type="match status" value="1"/>
</dbReference>
<organism evidence="2 3">
    <name type="scientific">Linum trigynum</name>
    <dbReference type="NCBI Taxonomy" id="586398"/>
    <lineage>
        <taxon>Eukaryota</taxon>
        <taxon>Viridiplantae</taxon>
        <taxon>Streptophyta</taxon>
        <taxon>Embryophyta</taxon>
        <taxon>Tracheophyta</taxon>
        <taxon>Spermatophyta</taxon>
        <taxon>Magnoliopsida</taxon>
        <taxon>eudicotyledons</taxon>
        <taxon>Gunneridae</taxon>
        <taxon>Pentapetalae</taxon>
        <taxon>rosids</taxon>
        <taxon>fabids</taxon>
        <taxon>Malpighiales</taxon>
        <taxon>Linaceae</taxon>
        <taxon>Linum</taxon>
    </lineage>
</organism>
<sequence>MAEQPQQLVFIPFPSVGHLVSMVELAKLLVHRHSTLVVSIPVITSLSTAAAVTRYTDSLAAPDSDLNPRVKLLHLANDDDPSAPAGSVLALIQSQKPRVTEAVSAELTRSGGRLAGFVHDIFCTSMLDVAERLGLIKHNQEALKDC</sequence>
<evidence type="ECO:0000256" key="1">
    <source>
        <dbReference type="ARBA" id="ARBA00009995"/>
    </source>
</evidence>
<comment type="similarity">
    <text evidence="1">Belongs to the UDP-glycosyltransferase family.</text>
</comment>
<evidence type="ECO:0000313" key="3">
    <source>
        <dbReference type="Proteomes" id="UP001497516"/>
    </source>
</evidence>
<dbReference type="GO" id="GO:0035251">
    <property type="term" value="F:UDP-glucosyltransferase activity"/>
    <property type="evidence" value="ECO:0007669"/>
    <property type="project" value="InterPro"/>
</dbReference>
<dbReference type="EMBL" id="OZ034814">
    <property type="protein sequence ID" value="CAL1359966.1"/>
    <property type="molecule type" value="Genomic_DNA"/>
</dbReference>
<dbReference type="PANTHER" id="PTHR48048">
    <property type="entry name" value="GLYCOSYLTRANSFERASE"/>
    <property type="match status" value="1"/>
</dbReference>
<dbReference type="AlphaFoldDB" id="A0AAV2CV05"/>
<dbReference type="PANTHER" id="PTHR48048:SF45">
    <property type="entry name" value="GLYCOSYLTRANSFERASE"/>
    <property type="match status" value="1"/>
</dbReference>
<reference evidence="2 3" key="1">
    <citation type="submission" date="2024-04" db="EMBL/GenBank/DDBJ databases">
        <authorList>
            <person name="Fracassetti M."/>
        </authorList>
    </citation>
    <scope>NUCLEOTIDE SEQUENCE [LARGE SCALE GENOMIC DNA]</scope>
</reference>
<dbReference type="SUPFAM" id="SSF53756">
    <property type="entry name" value="UDP-Glycosyltransferase/glycogen phosphorylase"/>
    <property type="match status" value="1"/>
</dbReference>
<dbReference type="Proteomes" id="UP001497516">
    <property type="component" value="Chromosome 10"/>
</dbReference>
<keyword evidence="3" id="KW-1185">Reference proteome</keyword>
<evidence type="ECO:0000313" key="2">
    <source>
        <dbReference type="EMBL" id="CAL1359966.1"/>
    </source>
</evidence>
<dbReference type="InterPro" id="IPR050481">
    <property type="entry name" value="UDP-glycosyltransf_plant"/>
</dbReference>
<protein>
    <submittedName>
        <fullName evidence="2">Uncharacterized protein</fullName>
    </submittedName>
</protein>
<name>A0AAV2CV05_9ROSI</name>
<accession>A0AAV2CV05</accession>
<proteinExistence type="inferred from homology"/>